<organism evidence="2 3">
    <name type="scientific">Trametes cubensis</name>
    <dbReference type="NCBI Taxonomy" id="1111947"/>
    <lineage>
        <taxon>Eukaryota</taxon>
        <taxon>Fungi</taxon>
        <taxon>Dikarya</taxon>
        <taxon>Basidiomycota</taxon>
        <taxon>Agaricomycotina</taxon>
        <taxon>Agaricomycetes</taxon>
        <taxon>Polyporales</taxon>
        <taxon>Polyporaceae</taxon>
        <taxon>Trametes</taxon>
    </lineage>
</organism>
<dbReference type="AlphaFoldDB" id="A0AAD7XBN9"/>
<evidence type="ECO:0000256" key="1">
    <source>
        <dbReference type="SAM" id="SignalP"/>
    </source>
</evidence>
<feature type="chain" id="PRO_5042271441" evidence="1">
    <location>
        <begin position="19"/>
        <end position="272"/>
    </location>
</feature>
<dbReference type="GO" id="GO:0006508">
    <property type="term" value="P:proteolysis"/>
    <property type="evidence" value="ECO:0007669"/>
    <property type="project" value="InterPro"/>
</dbReference>
<protein>
    <submittedName>
        <fullName evidence="2">Uncharacterized protein</fullName>
    </submittedName>
</protein>
<dbReference type="CDD" id="cd13426">
    <property type="entry name" value="Peptidase_G1"/>
    <property type="match status" value="1"/>
</dbReference>
<dbReference type="Gene3D" id="2.60.120.700">
    <property type="entry name" value="Peptidase G1"/>
    <property type="match status" value="1"/>
</dbReference>
<feature type="signal peptide" evidence="1">
    <location>
        <begin position="1"/>
        <end position="18"/>
    </location>
</feature>
<comment type="caution">
    <text evidence="2">The sequence shown here is derived from an EMBL/GenBank/DDBJ whole genome shotgun (WGS) entry which is preliminary data.</text>
</comment>
<dbReference type="PRINTS" id="PR00977">
    <property type="entry name" value="SCYTLDPTASE"/>
</dbReference>
<proteinExistence type="predicted"/>
<keyword evidence="1" id="KW-0732">Signal</keyword>
<keyword evidence="3" id="KW-1185">Reference proteome</keyword>
<sequence>MLISALLFHVLVATATLAVSTSGNEDASLVAGTDVSQPVQVVHPSASAGTTISEPVPDASSFNWAGSILTVDAATNVSSVTGTFTVPTPSIPPGGNSSGIYLSSAWVGIDGYTCETALLRTGVLFALVDGFVTSSAFYEWYPNVREYFGDISVAPGDEVTASVYALTSTSGEASIVNHSTGERTSVRLGGPDFVPLCRKNLDWIVGDPSQPNGPGIPSPLPDFGTVHFSDATGYVFGNPNAGQTVLNIVRNGTTFTTVSLGYETVVVEYIRE</sequence>
<dbReference type="InterPro" id="IPR000250">
    <property type="entry name" value="Peptidase_G1"/>
</dbReference>
<evidence type="ECO:0000313" key="2">
    <source>
        <dbReference type="EMBL" id="KAJ8483269.1"/>
    </source>
</evidence>
<dbReference type="InterPro" id="IPR013320">
    <property type="entry name" value="ConA-like_dom_sf"/>
</dbReference>
<dbReference type="Proteomes" id="UP001215151">
    <property type="component" value="Unassembled WGS sequence"/>
</dbReference>
<name>A0AAD7XBN9_9APHY</name>
<dbReference type="SUPFAM" id="SSF49899">
    <property type="entry name" value="Concanavalin A-like lectins/glucanases"/>
    <property type="match status" value="1"/>
</dbReference>
<dbReference type="InterPro" id="IPR038656">
    <property type="entry name" value="Peptidase_G1_sf"/>
</dbReference>
<evidence type="ECO:0000313" key="3">
    <source>
        <dbReference type="Proteomes" id="UP001215151"/>
    </source>
</evidence>
<dbReference type="EMBL" id="JAPEVG010000097">
    <property type="protein sequence ID" value="KAJ8483269.1"/>
    <property type="molecule type" value="Genomic_DNA"/>
</dbReference>
<gene>
    <name evidence="2" type="ORF">ONZ51_g4823</name>
</gene>
<dbReference type="GO" id="GO:0070007">
    <property type="term" value="F:glutamic-type endopeptidase activity"/>
    <property type="evidence" value="ECO:0007669"/>
    <property type="project" value="InterPro"/>
</dbReference>
<accession>A0AAD7XBN9</accession>
<dbReference type="Pfam" id="PF01828">
    <property type="entry name" value="Peptidase_A4"/>
    <property type="match status" value="1"/>
</dbReference>
<reference evidence="2" key="1">
    <citation type="submission" date="2022-11" db="EMBL/GenBank/DDBJ databases">
        <title>Genome Sequence of Cubamyces cubensis.</title>
        <authorList>
            <person name="Buettner E."/>
        </authorList>
    </citation>
    <scope>NUCLEOTIDE SEQUENCE</scope>
    <source>
        <strain evidence="2">MPL-01</strain>
    </source>
</reference>
<dbReference type="PANTHER" id="PTHR37536">
    <property type="entry name" value="PUTATIVE (AFU_ORTHOLOGUE AFUA_3G02970)-RELATED"/>
    <property type="match status" value="1"/>
</dbReference>
<dbReference type="PANTHER" id="PTHR37536:SF1">
    <property type="entry name" value="ASPERGILLOPEPSIN, PUTAITVE (AFU_ORTHOLOGUE AFUA_7G01200)"/>
    <property type="match status" value="1"/>
</dbReference>